<accession>A0A978VF09</accession>
<comment type="caution">
    <text evidence="2">The sequence shown here is derived from an EMBL/GenBank/DDBJ whole genome shotgun (WGS) entry which is preliminary data.</text>
</comment>
<feature type="region of interest" description="Disordered" evidence="1">
    <location>
        <begin position="127"/>
        <end position="167"/>
    </location>
</feature>
<evidence type="ECO:0000313" key="3">
    <source>
        <dbReference type="Proteomes" id="UP000813462"/>
    </source>
</evidence>
<sequence length="167" mass="19154">MKLTLNGHKECQCITALNHLPYLQVLDLFNFPAVEYISKDEYDDNVEGLVVKAFRDVDGLQWVTILHNDYVVLLEERPPHLQEIQVTNRGDHDVELIFQNWNGFHQRETARDTGQRHQREIARLRTGQVKTRPSPSPVFGSKNGRGQVCPVDHFIPNEGDRSNPSGD</sequence>
<dbReference type="EMBL" id="JAEACU010000005">
    <property type="protein sequence ID" value="KAH7528948.1"/>
    <property type="molecule type" value="Genomic_DNA"/>
</dbReference>
<reference evidence="2" key="1">
    <citation type="journal article" date="2021" name="Front. Plant Sci.">
        <title>Chromosome-Scale Genome Assembly for Chinese Sour Jujube and Insights Into Its Genome Evolution and Domestication Signature.</title>
        <authorList>
            <person name="Shen L.-Y."/>
            <person name="Luo H."/>
            <person name="Wang X.-L."/>
            <person name="Wang X.-M."/>
            <person name="Qiu X.-J."/>
            <person name="Liu H."/>
            <person name="Zhou S.-S."/>
            <person name="Jia K.-H."/>
            <person name="Nie S."/>
            <person name="Bao Y.-T."/>
            <person name="Zhang R.-G."/>
            <person name="Yun Q.-Z."/>
            <person name="Chai Y.-H."/>
            <person name="Lu J.-Y."/>
            <person name="Li Y."/>
            <person name="Zhao S.-W."/>
            <person name="Mao J.-F."/>
            <person name="Jia S.-G."/>
            <person name="Mao Y.-M."/>
        </authorList>
    </citation>
    <scope>NUCLEOTIDE SEQUENCE</scope>
    <source>
        <strain evidence="2">AT0</strain>
        <tissue evidence="2">Leaf</tissue>
    </source>
</reference>
<organism evidence="2 3">
    <name type="scientific">Ziziphus jujuba var. spinosa</name>
    <dbReference type="NCBI Taxonomy" id="714518"/>
    <lineage>
        <taxon>Eukaryota</taxon>
        <taxon>Viridiplantae</taxon>
        <taxon>Streptophyta</taxon>
        <taxon>Embryophyta</taxon>
        <taxon>Tracheophyta</taxon>
        <taxon>Spermatophyta</taxon>
        <taxon>Magnoliopsida</taxon>
        <taxon>eudicotyledons</taxon>
        <taxon>Gunneridae</taxon>
        <taxon>Pentapetalae</taxon>
        <taxon>rosids</taxon>
        <taxon>fabids</taxon>
        <taxon>Rosales</taxon>
        <taxon>Rhamnaceae</taxon>
        <taxon>Paliureae</taxon>
        <taxon>Ziziphus</taxon>
    </lineage>
</organism>
<proteinExistence type="predicted"/>
<protein>
    <submittedName>
        <fullName evidence="2">Uncharacterized protein</fullName>
    </submittedName>
</protein>
<evidence type="ECO:0000256" key="1">
    <source>
        <dbReference type="SAM" id="MobiDB-lite"/>
    </source>
</evidence>
<gene>
    <name evidence="2" type="ORF">FEM48_Zijuj05G0131800</name>
</gene>
<name>A0A978VF09_ZIZJJ</name>
<evidence type="ECO:0000313" key="2">
    <source>
        <dbReference type="EMBL" id="KAH7528948.1"/>
    </source>
</evidence>
<dbReference type="Proteomes" id="UP000813462">
    <property type="component" value="Unassembled WGS sequence"/>
</dbReference>
<dbReference type="AlphaFoldDB" id="A0A978VF09"/>